<evidence type="ECO:0000313" key="1">
    <source>
        <dbReference type="EMBL" id="CAH0536870.1"/>
    </source>
</evidence>
<keyword evidence="2" id="KW-1185">Reference proteome</keyword>
<dbReference type="RefSeq" id="WP_237360145.1">
    <property type="nucleotide sequence ID" value="NZ_CAKLDM010000001.1"/>
</dbReference>
<dbReference type="EMBL" id="CAKLDM010000001">
    <property type="protein sequence ID" value="CAH0536870.1"/>
    <property type="molecule type" value="Genomic_DNA"/>
</dbReference>
<comment type="caution">
    <text evidence="1">The sequence shown here is derived from an EMBL/GenBank/DDBJ whole genome shotgun (WGS) entry which is preliminary data.</text>
</comment>
<reference evidence="1" key="1">
    <citation type="submission" date="2021-11" db="EMBL/GenBank/DDBJ databases">
        <authorList>
            <person name="Rodrigo-Torres L."/>
            <person name="Arahal R. D."/>
            <person name="Lucena T."/>
        </authorList>
    </citation>
    <scope>NUCLEOTIDE SEQUENCE</scope>
    <source>
        <strain evidence="1">CECT 7928</strain>
    </source>
</reference>
<evidence type="ECO:0000313" key="2">
    <source>
        <dbReference type="Proteomes" id="UP000838748"/>
    </source>
</evidence>
<dbReference type="Pfam" id="PF11869">
    <property type="entry name" value="DUF3389"/>
    <property type="match status" value="1"/>
</dbReference>
<dbReference type="Proteomes" id="UP000838748">
    <property type="component" value="Unassembled WGS sequence"/>
</dbReference>
<proteinExistence type="predicted"/>
<evidence type="ECO:0008006" key="3">
    <source>
        <dbReference type="Google" id="ProtNLM"/>
    </source>
</evidence>
<name>A0ABN8E302_9VIBR</name>
<accession>A0ABN8E302</accession>
<gene>
    <name evidence="1" type="ORF">VMF7928_00761</name>
</gene>
<dbReference type="InterPro" id="IPR021811">
    <property type="entry name" value="DUF3389"/>
</dbReference>
<protein>
    <recommendedName>
        <fullName evidence="3">DUF3389 domain-containing protein</fullName>
    </recommendedName>
</protein>
<sequence length="77" mass="8403">MVLEYKNGKIIMTPHEIVVKTSGENMVVMQASAENVVLIGNGANVLSANTGDMKWSIKLDSEEHLTQIAQQLGCEIM</sequence>
<organism evidence="1 2">
    <name type="scientific">Vibrio marisflavi CECT 7928</name>
    <dbReference type="NCBI Taxonomy" id="634439"/>
    <lineage>
        <taxon>Bacteria</taxon>
        <taxon>Pseudomonadati</taxon>
        <taxon>Pseudomonadota</taxon>
        <taxon>Gammaproteobacteria</taxon>
        <taxon>Vibrionales</taxon>
        <taxon>Vibrionaceae</taxon>
        <taxon>Vibrio</taxon>
    </lineage>
</organism>